<feature type="transmembrane region" description="Helical" evidence="1">
    <location>
        <begin position="42"/>
        <end position="61"/>
    </location>
</feature>
<sequence>MSQKIGIIFMAVAVMLALWLIFNRDISQLYQLEEITNYTLTRILALISLSNWLFILGLVLWKKKD</sequence>
<evidence type="ECO:0000256" key="1">
    <source>
        <dbReference type="SAM" id="Phobius"/>
    </source>
</evidence>
<dbReference type="RefSeq" id="WP_018374074.1">
    <property type="nucleotide sequence ID" value="NZ_LT906439.1"/>
</dbReference>
<dbReference type="STRING" id="1123308.GCA_000380085_01541"/>
<dbReference type="AlphaFoldDB" id="A0A239T223"/>
<evidence type="ECO:0000313" key="2">
    <source>
        <dbReference type="EMBL" id="SNU90994.1"/>
    </source>
</evidence>
<keyword evidence="1" id="KW-1133">Transmembrane helix</keyword>
<reference evidence="2 3" key="1">
    <citation type="submission" date="2017-06" db="EMBL/GenBank/DDBJ databases">
        <authorList>
            <consortium name="Pathogen Informatics"/>
        </authorList>
    </citation>
    <scope>NUCLEOTIDE SEQUENCE [LARGE SCALE GENOMIC DNA]</scope>
    <source>
        <strain evidence="2 3">NCTC13788</strain>
    </source>
</reference>
<dbReference type="Proteomes" id="UP000215185">
    <property type="component" value="Chromosome 1"/>
</dbReference>
<proteinExistence type="predicted"/>
<organism evidence="2 3">
    <name type="scientific">Streptococcus merionis</name>
    <dbReference type="NCBI Taxonomy" id="400065"/>
    <lineage>
        <taxon>Bacteria</taxon>
        <taxon>Bacillati</taxon>
        <taxon>Bacillota</taxon>
        <taxon>Bacilli</taxon>
        <taxon>Lactobacillales</taxon>
        <taxon>Streptococcaceae</taxon>
        <taxon>Streptococcus</taxon>
    </lineage>
</organism>
<evidence type="ECO:0000313" key="3">
    <source>
        <dbReference type="Proteomes" id="UP000215185"/>
    </source>
</evidence>
<dbReference type="KEGG" id="smen:SAMEA4412692_2096"/>
<keyword evidence="1" id="KW-0812">Transmembrane</keyword>
<protein>
    <submittedName>
        <fullName evidence="2">Uncharacterized protein</fullName>
    </submittedName>
</protein>
<accession>A0A239T223</accession>
<name>A0A239T223_9STRE</name>
<dbReference type="EMBL" id="LT906439">
    <property type="protein sequence ID" value="SNU90994.1"/>
    <property type="molecule type" value="Genomic_DNA"/>
</dbReference>
<keyword evidence="1" id="KW-0472">Membrane</keyword>
<keyword evidence="3" id="KW-1185">Reference proteome</keyword>
<gene>
    <name evidence="2" type="ORF">SAMEA4412692_02096</name>
</gene>
<feature type="transmembrane region" description="Helical" evidence="1">
    <location>
        <begin position="5"/>
        <end position="22"/>
    </location>
</feature>